<dbReference type="InterPro" id="IPR003593">
    <property type="entry name" value="AAA+_ATPase"/>
</dbReference>
<dbReference type="SUPFAM" id="SSF46689">
    <property type="entry name" value="Homeodomain-like"/>
    <property type="match status" value="1"/>
</dbReference>
<dbReference type="EMBL" id="CP027059">
    <property type="protein sequence ID" value="UQZ82269.1"/>
    <property type="molecule type" value="Genomic_DNA"/>
</dbReference>
<dbReference type="PRINTS" id="PR01590">
    <property type="entry name" value="HTHFIS"/>
</dbReference>
<gene>
    <name evidence="7" type="primary">acoR</name>
    <name evidence="7" type="ORF">SK3146_01426</name>
</gene>
<dbReference type="PROSITE" id="PS00675">
    <property type="entry name" value="SIGMA54_INTERACT_1"/>
    <property type="match status" value="1"/>
</dbReference>
<evidence type="ECO:0000256" key="4">
    <source>
        <dbReference type="ARBA" id="ARBA00023125"/>
    </source>
</evidence>
<dbReference type="Pfam" id="PF01590">
    <property type="entry name" value="GAF"/>
    <property type="match status" value="1"/>
</dbReference>
<evidence type="ECO:0000256" key="1">
    <source>
        <dbReference type="ARBA" id="ARBA00022741"/>
    </source>
</evidence>
<dbReference type="PROSITE" id="PS50045">
    <property type="entry name" value="SIGMA54_INTERACT_4"/>
    <property type="match status" value="1"/>
</dbReference>
<dbReference type="Gene3D" id="3.40.50.300">
    <property type="entry name" value="P-loop containing nucleotide triphosphate hydrolases"/>
    <property type="match status" value="1"/>
</dbReference>
<sequence>MTSLGLNEQTEIVANSWKRCQQYGLKPHDHFDDQLMTEQRIREIIGEHQLLIRHASQLLGSMERFIHQSGQAALLIDAGGNIIYSVGEPLFSKQAEQVQLQVGANWEERRKGTNAIGAALLERVPVRVHAAEHYSRQHSFLTCASSPIFSPSGELLGVINFSGRQESYNPYTLTLATMIADALQNRLLIEEVKQEQLITLKELEYSARSHPLPLLSLDADNRIIRANQAALRALGQDVVGKEFTGIEGFAVEALHDGRHTIKRSVAVQKKTVNVGRLYTFDDIAGDCPSLLQKKELAGKAALTDFPVLLLGESGTGKELFAQSIHTASLRSEGPFIAVNCGAIPDTLVESELFGYERGAFTGANREGSIGKFEAANKGTIFLDEIGDMSLRAQAALLRVLQERIVTPVGSTKSRRIDTRIIAATHKNLTQEVKEGRFRADLYYRLKGIQLTLPALRERTDIVMLAAHLLHKHGYPCCRLTESAGRKLLLYSWPGNVRELSSALIQAAFLAEGGPIAPEHLLLEEADAGDGRLSGDQLGAQVPTLKAAEVGAIKRALQVTGWNVSKAAELLQIGRTTLYRKIEEYEITRL</sequence>
<proteinExistence type="predicted"/>
<keyword evidence="3" id="KW-0805">Transcription regulation</keyword>
<dbReference type="RefSeq" id="WP_249864421.1">
    <property type="nucleotide sequence ID" value="NZ_CP027059.1"/>
</dbReference>
<dbReference type="InterPro" id="IPR027417">
    <property type="entry name" value="P-loop_NTPase"/>
</dbReference>
<dbReference type="InterPro" id="IPR029016">
    <property type="entry name" value="GAF-like_dom_sf"/>
</dbReference>
<keyword evidence="2" id="KW-0067">ATP-binding</keyword>
<dbReference type="PROSITE" id="PS00676">
    <property type="entry name" value="SIGMA54_INTERACT_2"/>
    <property type="match status" value="1"/>
</dbReference>
<keyword evidence="5" id="KW-0804">Transcription</keyword>
<dbReference type="SMART" id="SM00382">
    <property type="entry name" value="AAA"/>
    <property type="match status" value="1"/>
</dbReference>
<dbReference type="InterPro" id="IPR025943">
    <property type="entry name" value="Sigma_54_int_dom_ATP-bd_2"/>
</dbReference>
<dbReference type="InterPro" id="IPR058031">
    <property type="entry name" value="AAA_lid_NorR"/>
</dbReference>
<dbReference type="Pfam" id="PF00158">
    <property type="entry name" value="Sigma54_activat"/>
    <property type="match status" value="1"/>
</dbReference>
<dbReference type="InterPro" id="IPR003018">
    <property type="entry name" value="GAF"/>
</dbReference>
<name>A0ABY4RIJ3_9BACL</name>
<dbReference type="InterPro" id="IPR000014">
    <property type="entry name" value="PAS"/>
</dbReference>
<dbReference type="SUPFAM" id="SSF52540">
    <property type="entry name" value="P-loop containing nucleoside triphosphate hydrolases"/>
    <property type="match status" value="1"/>
</dbReference>
<accession>A0ABY4RIJ3</accession>
<dbReference type="Gene3D" id="1.10.10.60">
    <property type="entry name" value="Homeodomain-like"/>
    <property type="match status" value="1"/>
</dbReference>
<keyword evidence="4" id="KW-0238">DNA-binding</keyword>
<keyword evidence="8" id="KW-1185">Reference proteome</keyword>
<evidence type="ECO:0000313" key="7">
    <source>
        <dbReference type="EMBL" id="UQZ82269.1"/>
    </source>
</evidence>
<dbReference type="Pfam" id="PF02954">
    <property type="entry name" value="HTH_8"/>
    <property type="match status" value="1"/>
</dbReference>
<dbReference type="InterPro" id="IPR009057">
    <property type="entry name" value="Homeodomain-like_sf"/>
</dbReference>
<evidence type="ECO:0000256" key="5">
    <source>
        <dbReference type="ARBA" id="ARBA00023163"/>
    </source>
</evidence>
<dbReference type="InterPro" id="IPR025662">
    <property type="entry name" value="Sigma_54_int_dom_ATP-bd_1"/>
</dbReference>
<dbReference type="Gene3D" id="3.30.450.40">
    <property type="match status" value="1"/>
</dbReference>
<reference evidence="7" key="1">
    <citation type="submission" date="2018-02" db="EMBL/GenBank/DDBJ databases">
        <authorList>
            <person name="Kim S.-K."/>
            <person name="Jung H.-I."/>
            <person name="Lee S.-W."/>
        </authorList>
    </citation>
    <scope>NUCLEOTIDE SEQUENCE</scope>
    <source>
        <strain evidence="7">SK3146</strain>
    </source>
</reference>
<keyword evidence="1" id="KW-0547">Nucleotide-binding</keyword>
<dbReference type="InterPro" id="IPR002197">
    <property type="entry name" value="HTH_Fis"/>
</dbReference>
<dbReference type="Pfam" id="PF13188">
    <property type="entry name" value="PAS_8"/>
    <property type="match status" value="1"/>
</dbReference>
<dbReference type="CDD" id="cd00009">
    <property type="entry name" value="AAA"/>
    <property type="match status" value="1"/>
</dbReference>
<reference evidence="7" key="2">
    <citation type="journal article" date="2021" name="J Anim Sci Technol">
        <title>Complete genome sequence of Paenibacillus konkukensis sp. nov. SK3146 as a potential probiotic strain.</title>
        <authorList>
            <person name="Jung H.I."/>
            <person name="Park S."/>
            <person name="Niu K.M."/>
            <person name="Lee S.W."/>
            <person name="Kothari D."/>
            <person name="Yi K.J."/>
            <person name="Kim S.K."/>
        </authorList>
    </citation>
    <scope>NUCLEOTIDE SEQUENCE</scope>
    <source>
        <strain evidence="7">SK3146</strain>
    </source>
</reference>
<dbReference type="PANTHER" id="PTHR32071">
    <property type="entry name" value="TRANSCRIPTIONAL REGULATORY PROTEIN"/>
    <property type="match status" value="1"/>
</dbReference>
<protein>
    <submittedName>
        <fullName evidence="7">Acetoin dehydrogenase operon transcriptional activator AcoR</fullName>
    </submittedName>
</protein>
<dbReference type="Proteomes" id="UP001057134">
    <property type="component" value="Chromosome"/>
</dbReference>
<evidence type="ECO:0000256" key="2">
    <source>
        <dbReference type="ARBA" id="ARBA00022840"/>
    </source>
</evidence>
<dbReference type="SUPFAM" id="SSF55781">
    <property type="entry name" value="GAF domain-like"/>
    <property type="match status" value="1"/>
</dbReference>
<evidence type="ECO:0000256" key="3">
    <source>
        <dbReference type="ARBA" id="ARBA00023015"/>
    </source>
</evidence>
<dbReference type="InterPro" id="IPR002078">
    <property type="entry name" value="Sigma_54_int"/>
</dbReference>
<evidence type="ECO:0000313" key="8">
    <source>
        <dbReference type="Proteomes" id="UP001057134"/>
    </source>
</evidence>
<feature type="domain" description="Sigma-54 factor interaction" evidence="6">
    <location>
        <begin position="283"/>
        <end position="508"/>
    </location>
</feature>
<organism evidence="7 8">
    <name type="scientific">Paenibacillus konkukensis</name>
    <dbReference type="NCBI Taxonomy" id="2020716"/>
    <lineage>
        <taxon>Bacteria</taxon>
        <taxon>Bacillati</taxon>
        <taxon>Bacillota</taxon>
        <taxon>Bacilli</taxon>
        <taxon>Bacillales</taxon>
        <taxon>Paenibacillaceae</taxon>
        <taxon>Paenibacillus</taxon>
    </lineage>
</organism>
<dbReference type="PANTHER" id="PTHR32071:SF77">
    <property type="entry name" value="TRANSCRIPTIONAL REGULATORY PROTEIN"/>
    <property type="match status" value="1"/>
</dbReference>
<dbReference type="Pfam" id="PF25601">
    <property type="entry name" value="AAA_lid_14"/>
    <property type="match status" value="1"/>
</dbReference>
<dbReference type="Gene3D" id="1.10.8.60">
    <property type="match status" value="1"/>
</dbReference>
<evidence type="ECO:0000259" key="6">
    <source>
        <dbReference type="PROSITE" id="PS50045"/>
    </source>
</evidence>